<dbReference type="EMBL" id="JBHULZ010000009">
    <property type="protein sequence ID" value="MFD2696852.1"/>
    <property type="molecule type" value="Genomic_DNA"/>
</dbReference>
<gene>
    <name evidence="8" type="ORF">ACFSQ0_02510</name>
</gene>
<dbReference type="InterPro" id="IPR026444">
    <property type="entry name" value="Secre_tail"/>
</dbReference>
<proteinExistence type="predicted"/>
<dbReference type="Gene3D" id="2.160.20.10">
    <property type="entry name" value="Single-stranded right-handed beta-helix, Pectin lyase-like"/>
    <property type="match status" value="2"/>
</dbReference>
<sequence>MKTAIHLINYKTISRGINLVLLMIVLSLGNSLCAQTLRYVDTTGSDSGNCDQPGNACATIGYTLNQANNGDTIIIASGIYTEQLHINKDITLKGAGNTLPGGTVIQAHAVKGQASFRVITNTVSNQLNIEDLVIRNGVMGVGAGLYATNQSVVNLTNVSFIDNQSTSSGGGFFISSSGTAFLNNVLFLDNTGGYGGGMANKGTATLNQVVFDNNIATVSGGAFYSLGVSHLTDIQFLNNNAEYAGGALVADGTLNLNQVNFINNTTNQREGGAIMAANATANLQQVDFMNNKAGVTNPNQDHGGALYIKQNSDFTIIDANFVDNESSDGFGGAIAAYDSELAIYSSNFQGNISKAQGGGLFADNAIIQIDTCDFKSNQSYLAGAISSESSNLDIINSAFTNNSATGLSAGALLVYSQSTCTIKNSFFNDNYADLYAGAIGNENSTMLINNTLVVGNVAAGSGSGIANAGNMQLSNLTLSQNGDPNNTGVGGILNLSGNLDIVNSVIWDNYGSITDIGNGSGATLNISYSIYNQNTSYNEGVLNSQNCHSTDPGFEDSSNQDFQLSSNSIAIDAGDPNTDLNQFITNQQNVPIDLAGNERIMNQQIDIGAYEYNSLSTTDEHNTLEIQVYPNPVVTDVNIFYNGPILSSQLYNLQGVKLKEWKNQRKLPLEGLPTGTFLLTIKTANGDHSSIIVKQ</sequence>
<evidence type="ECO:0000256" key="6">
    <source>
        <dbReference type="ARBA" id="ARBA00023136"/>
    </source>
</evidence>
<evidence type="ECO:0000313" key="9">
    <source>
        <dbReference type="Proteomes" id="UP001597357"/>
    </source>
</evidence>
<dbReference type="SUPFAM" id="SSF51126">
    <property type="entry name" value="Pectin lyase-like"/>
    <property type="match status" value="2"/>
</dbReference>
<comment type="subcellular location">
    <subcellularLocation>
        <location evidence="1">Cell envelope</location>
    </subcellularLocation>
    <subcellularLocation>
        <location evidence="2">Cell outer membrane</location>
    </subcellularLocation>
    <subcellularLocation>
        <location evidence="3">Secreted</location>
    </subcellularLocation>
</comment>
<evidence type="ECO:0000256" key="5">
    <source>
        <dbReference type="ARBA" id="ARBA00022729"/>
    </source>
</evidence>
<evidence type="ECO:0000256" key="1">
    <source>
        <dbReference type="ARBA" id="ARBA00004196"/>
    </source>
</evidence>
<dbReference type="NCBIfam" id="TIGR04183">
    <property type="entry name" value="Por_Secre_tail"/>
    <property type="match status" value="1"/>
</dbReference>
<keyword evidence="5" id="KW-0732">Signal</keyword>
<dbReference type="InterPro" id="IPR059226">
    <property type="entry name" value="Choice_anch_Q_dom"/>
</dbReference>
<evidence type="ECO:0000313" key="8">
    <source>
        <dbReference type="EMBL" id="MFD2696852.1"/>
    </source>
</evidence>
<evidence type="ECO:0000256" key="2">
    <source>
        <dbReference type="ARBA" id="ARBA00004442"/>
    </source>
</evidence>
<dbReference type="InterPro" id="IPR012334">
    <property type="entry name" value="Pectin_lyas_fold"/>
</dbReference>
<dbReference type="InterPro" id="IPR011050">
    <property type="entry name" value="Pectin_lyase_fold/virulence"/>
</dbReference>
<keyword evidence="9" id="KW-1185">Reference proteome</keyword>
<keyword evidence="4" id="KW-0964">Secreted</keyword>
<keyword evidence="7" id="KW-0998">Cell outer membrane</keyword>
<name>A0ABW5SAZ5_9FLAO</name>
<dbReference type="InterPro" id="IPR003368">
    <property type="entry name" value="POMP_repeat"/>
</dbReference>
<reference evidence="9" key="1">
    <citation type="journal article" date="2019" name="Int. J. Syst. Evol. Microbiol.">
        <title>The Global Catalogue of Microorganisms (GCM) 10K type strain sequencing project: providing services to taxonomists for standard genome sequencing and annotation.</title>
        <authorList>
            <consortium name="The Broad Institute Genomics Platform"/>
            <consortium name="The Broad Institute Genome Sequencing Center for Infectious Disease"/>
            <person name="Wu L."/>
            <person name="Ma J."/>
        </authorList>
    </citation>
    <scope>NUCLEOTIDE SEQUENCE [LARGE SCALE GENOMIC DNA]</scope>
    <source>
        <strain evidence="9">KCTC 42255</strain>
    </source>
</reference>
<dbReference type="NCBIfam" id="TIGR01376">
    <property type="entry name" value="POMP_repeat"/>
    <property type="match status" value="1"/>
</dbReference>
<evidence type="ECO:0000256" key="7">
    <source>
        <dbReference type="ARBA" id="ARBA00023237"/>
    </source>
</evidence>
<dbReference type="Pfam" id="PF02415">
    <property type="entry name" value="Chlam_PMP"/>
    <property type="match status" value="1"/>
</dbReference>
<dbReference type="PANTHER" id="PTHR11319:SF35">
    <property type="entry name" value="OUTER MEMBRANE PROTEIN PMPC-RELATED"/>
    <property type="match status" value="1"/>
</dbReference>
<dbReference type="RefSeq" id="WP_379043659.1">
    <property type="nucleotide sequence ID" value="NZ_JBHULZ010000009.1"/>
</dbReference>
<evidence type="ECO:0000256" key="4">
    <source>
        <dbReference type="ARBA" id="ARBA00022525"/>
    </source>
</evidence>
<organism evidence="8 9">
    <name type="scientific">Mesonia sediminis</name>
    <dbReference type="NCBI Taxonomy" id="1703946"/>
    <lineage>
        <taxon>Bacteria</taxon>
        <taxon>Pseudomonadati</taxon>
        <taxon>Bacteroidota</taxon>
        <taxon>Flavobacteriia</taxon>
        <taxon>Flavobacteriales</taxon>
        <taxon>Flavobacteriaceae</taxon>
        <taxon>Mesonia</taxon>
    </lineage>
</organism>
<accession>A0ABW5SAZ5</accession>
<keyword evidence="6" id="KW-0472">Membrane</keyword>
<comment type="caution">
    <text evidence="8">The sequence shown here is derived from an EMBL/GenBank/DDBJ whole genome shotgun (WGS) entry which is preliminary data.</text>
</comment>
<evidence type="ECO:0000256" key="3">
    <source>
        <dbReference type="ARBA" id="ARBA00004613"/>
    </source>
</evidence>
<dbReference type="NCBIfam" id="NF041518">
    <property type="entry name" value="choice_anch_Q"/>
    <property type="match status" value="1"/>
</dbReference>
<dbReference type="Proteomes" id="UP001597357">
    <property type="component" value="Unassembled WGS sequence"/>
</dbReference>
<dbReference type="PANTHER" id="PTHR11319">
    <property type="entry name" value="G PROTEIN-COUPLED RECEPTOR-RELATED"/>
    <property type="match status" value="1"/>
</dbReference>
<protein>
    <submittedName>
        <fullName evidence="8">Choice-of-anchor Q domain-containing protein</fullName>
    </submittedName>
</protein>